<keyword evidence="4" id="KW-0170">Cobalt</keyword>
<feature type="signal peptide" evidence="6">
    <location>
        <begin position="1"/>
        <end position="22"/>
    </location>
</feature>
<feature type="chain" id="PRO_5001644109" description="Gastric intrinsic factor" evidence="6">
    <location>
        <begin position="23"/>
        <end position="470"/>
    </location>
</feature>
<dbReference type="Pfam" id="PF01122">
    <property type="entry name" value="Cobalamin_bind"/>
    <property type="match status" value="1"/>
</dbReference>
<evidence type="ECO:0000313" key="8">
    <source>
        <dbReference type="Proteomes" id="UP000027135"/>
    </source>
</evidence>
<organism evidence="7 8">
    <name type="scientific">Zootermopsis nevadensis</name>
    <name type="common">Dampwood termite</name>
    <dbReference type="NCBI Taxonomy" id="136037"/>
    <lineage>
        <taxon>Eukaryota</taxon>
        <taxon>Metazoa</taxon>
        <taxon>Ecdysozoa</taxon>
        <taxon>Arthropoda</taxon>
        <taxon>Hexapoda</taxon>
        <taxon>Insecta</taxon>
        <taxon>Pterygota</taxon>
        <taxon>Neoptera</taxon>
        <taxon>Polyneoptera</taxon>
        <taxon>Dictyoptera</taxon>
        <taxon>Blattodea</taxon>
        <taxon>Blattoidea</taxon>
        <taxon>Termitoidae</taxon>
        <taxon>Termopsidae</taxon>
        <taxon>Zootermopsis</taxon>
    </lineage>
</organism>
<evidence type="ECO:0000313" key="7">
    <source>
        <dbReference type="EMBL" id="KDR09560.1"/>
    </source>
</evidence>
<dbReference type="InterPro" id="IPR008930">
    <property type="entry name" value="Terpenoid_cyclase/PrenylTrfase"/>
</dbReference>
<feature type="binding site" evidence="4">
    <location>
        <position position="184"/>
    </location>
    <ligand>
        <name>cyanocob(III)alamin</name>
        <dbReference type="ChEBI" id="CHEBI:17439"/>
    </ligand>
</feature>
<dbReference type="InterPro" id="IPR051588">
    <property type="entry name" value="Cobalamin_Transport"/>
</dbReference>
<accession>A0A067QKF6</accession>
<keyword evidence="5" id="KW-1015">Disulfide bond</keyword>
<dbReference type="SUPFAM" id="SSF48239">
    <property type="entry name" value="Terpenoid cyclases/Protein prenyltransferases"/>
    <property type="match status" value="1"/>
</dbReference>
<gene>
    <name evidence="7" type="ORF">L798_00519</name>
</gene>
<evidence type="ECO:0008006" key="9">
    <source>
        <dbReference type="Google" id="ProtNLM"/>
    </source>
</evidence>
<protein>
    <recommendedName>
        <fullName evidence="9">Gastric intrinsic factor</fullName>
    </recommendedName>
</protein>
<dbReference type="OrthoDB" id="6343110at2759"/>
<dbReference type="eggNOG" id="ENOG502QQHG">
    <property type="taxonomic scope" value="Eukaryota"/>
</dbReference>
<dbReference type="InterPro" id="IPR002157">
    <property type="entry name" value="Cbl-bd_prot"/>
</dbReference>
<evidence type="ECO:0000256" key="1">
    <source>
        <dbReference type="ARBA" id="ARBA00004613"/>
    </source>
</evidence>
<feature type="binding site" evidence="4">
    <location>
        <begin position="410"/>
        <end position="411"/>
    </location>
    <ligand>
        <name>cyanocob(III)alamin</name>
        <dbReference type="ChEBI" id="CHEBI:17439"/>
    </ligand>
</feature>
<keyword evidence="2" id="KW-0964">Secreted</keyword>
<dbReference type="Gene3D" id="2.170.130.30">
    <property type="match status" value="1"/>
</dbReference>
<sequence length="470" mass="51879">MAAVTSPLLVLLLQAVVSMVTSQNPEPRPTAHLVAADVSARRAVEWLLKQRLEDWGWGSDTPRAVLALQLANISPWFVPDNLESQLSGKQMELEILLHLWRHHDSAMTPGRLAQYTLALNAMCRDPRQFHGHDLIGSLQHHEPELDFEFAFSSLAVCSSGAHVRKRQIKRLMDIADRASDHNVDTLSMVLLALSCITRDHRNRNLDHYVKKPSSGLAEEQRVDGSFGNLHSTALAVQALEIADAELSSNGGNSGPVNWNRSSAINYMISHQAPDGSFGDVFSTTEVVLGLGSHHLNSIRDLNCTGSNTGAAFAASVPRLRPPTATMLSPTAVANADLNLTVEGTTPRENPKGEEFVTVTYTLWVGTNVTENFTITVMAEKNSSFYRVMQIAAEQDAHYLFEATEWPNGHYVHTIAGYKEEPSCYHYWLLYQVPTLPEPASPPGNNLVTPVGVDGLVVEDGDHYLFWYKKL</sequence>
<dbReference type="GO" id="GO:0031419">
    <property type="term" value="F:cobalamin binding"/>
    <property type="evidence" value="ECO:0007669"/>
    <property type="project" value="InterPro"/>
</dbReference>
<dbReference type="FunCoup" id="A0A067QKF6">
    <property type="interactions" value="78"/>
</dbReference>
<proteinExistence type="predicted"/>
<dbReference type="Gene3D" id="1.50.10.20">
    <property type="match status" value="1"/>
</dbReference>
<reference evidence="7 8" key="1">
    <citation type="journal article" date="2014" name="Nat. Commun.">
        <title>Molecular traces of alternative social organization in a termite genome.</title>
        <authorList>
            <person name="Terrapon N."/>
            <person name="Li C."/>
            <person name="Robertson H.M."/>
            <person name="Ji L."/>
            <person name="Meng X."/>
            <person name="Booth W."/>
            <person name="Chen Z."/>
            <person name="Childers C.P."/>
            <person name="Glastad K.M."/>
            <person name="Gokhale K."/>
            <person name="Gowin J."/>
            <person name="Gronenberg W."/>
            <person name="Hermansen R.A."/>
            <person name="Hu H."/>
            <person name="Hunt B.G."/>
            <person name="Huylmans A.K."/>
            <person name="Khalil S.M."/>
            <person name="Mitchell R.D."/>
            <person name="Munoz-Torres M.C."/>
            <person name="Mustard J.A."/>
            <person name="Pan H."/>
            <person name="Reese J.T."/>
            <person name="Scharf M.E."/>
            <person name="Sun F."/>
            <person name="Vogel H."/>
            <person name="Xiao J."/>
            <person name="Yang W."/>
            <person name="Yang Z."/>
            <person name="Yang Z."/>
            <person name="Zhou J."/>
            <person name="Zhu J."/>
            <person name="Brent C.S."/>
            <person name="Elsik C.G."/>
            <person name="Goodisman M.A."/>
            <person name="Liberles D.A."/>
            <person name="Roe R.M."/>
            <person name="Vargo E.L."/>
            <person name="Vilcinskas A."/>
            <person name="Wang J."/>
            <person name="Bornberg-Bauer E."/>
            <person name="Korb J."/>
            <person name="Zhang G."/>
            <person name="Liebig J."/>
        </authorList>
    </citation>
    <scope>NUCLEOTIDE SEQUENCE [LARGE SCALE GENOMIC DNA]</scope>
    <source>
        <tissue evidence="7">Whole organism</tissue>
    </source>
</reference>
<evidence type="ECO:0000256" key="2">
    <source>
        <dbReference type="ARBA" id="ARBA00022525"/>
    </source>
</evidence>
<feature type="binding site" evidence="4">
    <location>
        <position position="228"/>
    </location>
    <ligand>
        <name>cyanocob(III)alamin</name>
        <dbReference type="ChEBI" id="CHEBI:17439"/>
    </ligand>
</feature>
<evidence type="ECO:0000256" key="3">
    <source>
        <dbReference type="ARBA" id="ARBA00022729"/>
    </source>
</evidence>
<dbReference type="InParanoid" id="A0A067QKF6"/>
<dbReference type="PANTHER" id="PTHR10559:SF18">
    <property type="entry name" value="TRANSCOBALAMIN II"/>
    <property type="match status" value="1"/>
</dbReference>
<feature type="disulfide bond" evidence="5">
    <location>
        <begin position="157"/>
        <end position="195"/>
    </location>
</feature>
<dbReference type="AlphaFoldDB" id="A0A067QKF6"/>
<dbReference type="EMBL" id="KK853235">
    <property type="protein sequence ID" value="KDR09560.1"/>
    <property type="molecule type" value="Genomic_DNA"/>
</dbReference>
<feature type="binding site" evidence="4">
    <location>
        <begin position="427"/>
        <end position="429"/>
    </location>
    <ligand>
        <name>cyanocob(III)alamin</name>
        <dbReference type="ChEBI" id="CHEBI:17439"/>
    </ligand>
</feature>
<evidence type="ECO:0000256" key="5">
    <source>
        <dbReference type="PIRSR" id="PIRSR602157-2"/>
    </source>
</evidence>
<evidence type="ECO:0000256" key="4">
    <source>
        <dbReference type="PIRSR" id="PIRSR602157-1"/>
    </source>
</evidence>
<name>A0A067QKF6_ZOONE</name>
<dbReference type="GO" id="GO:0015889">
    <property type="term" value="P:cobalamin transport"/>
    <property type="evidence" value="ECO:0007669"/>
    <property type="project" value="InterPro"/>
</dbReference>
<keyword evidence="3 6" id="KW-0732">Signal</keyword>
<keyword evidence="8" id="KW-1185">Reference proteome</keyword>
<dbReference type="Proteomes" id="UP000027135">
    <property type="component" value="Unassembled WGS sequence"/>
</dbReference>
<evidence type="ECO:0000256" key="6">
    <source>
        <dbReference type="SAM" id="SignalP"/>
    </source>
</evidence>
<dbReference type="PANTHER" id="PTHR10559">
    <property type="entry name" value="TRANSCOBALAMIN-1/GASTRIC INTRINSIC FACTOR"/>
    <property type="match status" value="1"/>
</dbReference>
<dbReference type="STRING" id="136037.A0A067QKF6"/>
<comment type="subcellular location">
    <subcellularLocation>
        <location evidence="1">Secreted</location>
    </subcellularLocation>
</comment>
<dbReference type="GO" id="GO:0005615">
    <property type="term" value="C:extracellular space"/>
    <property type="evidence" value="ECO:0007669"/>
    <property type="project" value="TreeGrafter"/>
</dbReference>
<dbReference type="OMA" id="NEEPRGY"/>